<dbReference type="Proteomes" id="UP001375539">
    <property type="component" value="Unassembled WGS sequence"/>
</dbReference>
<proteinExistence type="predicted"/>
<organism evidence="1 2">
    <name type="scientific">Streptomyces pratisoli</name>
    <dbReference type="NCBI Taxonomy" id="3139917"/>
    <lineage>
        <taxon>Bacteria</taxon>
        <taxon>Bacillati</taxon>
        <taxon>Actinomycetota</taxon>
        <taxon>Actinomycetes</taxon>
        <taxon>Kitasatosporales</taxon>
        <taxon>Streptomycetaceae</taxon>
        <taxon>Streptomyces</taxon>
    </lineage>
</organism>
<evidence type="ECO:0000313" key="2">
    <source>
        <dbReference type="Proteomes" id="UP001375539"/>
    </source>
</evidence>
<comment type="caution">
    <text evidence="1">The sequence shown here is derived from an EMBL/GenBank/DDBJ whole genome shotgun (WGS) entry which is preliminary data.</text>
</comment>
<reference evidence="1" key="1">
    <citation type="submission" date="2024-03" db="EMBL/GenBank/DDBJ databases">
        <title>Novel Streptomyces species of biotechnological and ecological value are a feature of Machair soil.</title>
        <authorList>
            <person name="Prole J.R."/>
            <person name="Goodfellow M."/>
            <person name="Allenby N."/>
            <person name="Ward A.C."/>
        </authorList>
    </citation>
    <scope>NUCLEOTIDE SEQUENCE</scope>
    <source>
        <strain evidence="1">MS1.AVA.4</strain>
    </source>
</reference>
<protein>
    <submittedName>
        <fullName evidence="1">Uncharacterized protein</fullName>
    </submittedName>
</protein>
<name>A0ACC6QQU1_9ACTN</name>
<accession>A0ACC6QQU1</accession>
<dbReference type="EMBL" id="JBBKAI010000002">
    <property type="protein sequence ID" value="MEJ8660631.1"/>
    <property type="molecule type" value="Genomic_DNA"/>
</dbReference>
<sequence length="269" mass="29279">MHDRGARREAGGRDAARTATTLTFDGGRRATVTDDPLHITPRFSGDTVDVAHYADVEARERFLADTFGSRHQLWDTPDVFRFDPGSRKLVGAGVQMPYVSAMSETSDRLPTLPSVRRGGLRADEVRDFRHEMCTVLCRAPGDTVLICLRDLDVLDEPLDARIGIAPDVSLLVRRGAVVGWTLTDPARYLTTAYAAPDPAPPSSATRRLLTECLDLITEPVVDDLVDGDPSALARLSAADAALRAQPEDRHRAAALLELIATYVDDYGSA</sequence>
<gene>
    <name evidence="1" type="ORF">WKI58_29630</name>
</gene>
<evidence type="ECO:0000313" key="1">
    <source>
        <dbReference type="EMBL" id="MEJ8660631.1"/>
    </source>
</evidence>
<keyword evidence="2" id="KW-1185">Reference proteome</keyword>